<accession>A0AAU9D634</accession>
<feature type="domain" description="RNA polymerase sigma factor 70 region 4 type 2" evidence="6">
    <location>
        <begin position="118"/>
        <end position="168"/>
    </location>
</feature>
<dbReference type="AlphaFoldDB" id="A0AAU9D634"/>
<dbReference type="SUPFAM" id="SSF88946">
    <property type="entry name" value="Sigma2 domain of RNA polymerase sigma factors"/>
    <property type="match status" value="1"/>
</dbReference>
<keyword evidence="3" id="KW-0731">Sigma factor</keyword>
<dbReference type="NCBIfam" id="TIGR02937">
    <property type="entry name" value="sigma70-ECF"/>
    <property type="match status" value="1"/>
</dbReference>
<evidence type="ECO:0000313" key="8">
    <source>
        <dbReference type="Proteomes" id="UP001348817"/>
    </source>
</evidence>
<dbReference type="Pfam" id="PF04542">
    <property type="entry name" value="Sigma70_r2"/>
    <property type="match status" value="1"/>
</dbReference>
<protein>
    <submittedName>
        <fullName evidence="7">DNA-directed RNA polymerase sigma-70 factor</fullName>
    </submittedName>
</protein>
<dbReference type="InterPro" id="IPR039425">
    <property type="entry name" value="RNA_pol_sigma-70-like"/>
</dbReference>
<proteinExistence type="inferred from homology"/>
<dbReference type="PANTHER" id="PTHR43133:SF46">
    <property type="entry name" value="RNA POLYMERASE SIGMA-70 FACTOR ECF SUBFAMILY"/>
    <property type="match status" value="1"/>
</dbReference>
<name>A0AAU9D634_9BACT</name>
<sequence length="185" mass="21613">MDINEEKFFTLLNQKKYESAFGWLYAQYFDALFSYAFGMVQSDKVAEDLVQETFLSVWENKGGLKNIASLESYLYKGVYFNAMNEVRRKKVRETNAKTVLHVLYEDENSESDKGLEAEIRKAIDDLPERCKEIFYLSKYSELKRSAISELLGVSVRTVDAQLNRAINKIRKYLMTTQTFMEKRNA</sequence>
<dbReference type="SUPFAM" id="SSF88659">
    <property type="entry name" value="Sigma3 and sigma4 domains of RNA polymerase sigma factors"/>
    <property type="match status" value="1"/>
</dbReference>
<dbReference type="GO" id="GO:0000428">
    <property type="term" value="C:DNA-directed RNA polymerase complex"/>
    <property type="evidence" value="ECO:0007669"/>
    <property type="project" value="UniProtKB-KW"/>
</dbReference>
<dbReference type="Gene3D" id="1.10.1740.10">
    <property type="match status" value="1"/>
</dbReference>
<dbReference type="Proteomes" id="UP001348817">
    <property type="component" value="Chromosome"/>
</dbReference>
<organism evidence="7 8">
    <name type="scientific">Fulvitalea axinellae</name>
    <dbReference type="NCBI Taxonomy" id="1182444"/>
    <lineage>
        <taxon>Bacteria</taxon>
        <taxon>Pseudomonadati</taxon>
        <taxon>Bacteroidota</taxon>
        <taxon>Cytophagia</taxon>
        <taxon>Cytophagales</taxon>
        <taxon>Persicobacteraceae</taxon>
        <taxon>Fulvitalea</taxon>
    </lineage>
</organism>
<reference evidence="7 8" key="1">
    <citation type="submission" date="2021-12" db="EMBL/GenBank/DDBJ databases">
        <title>Genome sequencing of bacteria with rrn-lacking chromosome and rrn-plasmid.</title>
        <authorList>
            <person name="Anda M."/>
            <person name="Iwasaki W."/>
        </authorList>
    </citation>
    <scope>NUCLEOTIDE SEQUENCE [LARGE SCALE GENOMIC DNA]</scope>
    <source>
        <strain evidence="7 8">DSM 100852</strain>
    </source>
</reference>
<feature type="domain" description="RNA polymerase sigma-70 region 2" evidence="5">
    <location>
        <begin position="24"/>
        <end position="90"/>
    </location>
</feature>
<dbReference type="RefSeq" id="WP_338393560.1">
    <property type="nucleotide sequence ID" value="NZ_AP025314.1"/>
</dbReference>
<dbReference type="Gene3D" id="1.10.10.10">
    <property type="entry name" value="Winged helix-like DNA-binding domain superfamily/Winged helix DNA-binding domain"/>
    <property type="match status" value="1"/>
</dbReference>
<gene>
    <name evidence="7" type="ORF">FUAX_07230</name>
</gene>
<dbReference type="Pfam" id="PF08281">
    <property type="entry name" value="Sigma70_r4_2"/>
    <property type="match status" value="1"/>
</dbReference>
<dbReference type="InterPro" id="IPR013324">
    <property type="entry name" value="RNA_pol_sigma_r3/r4-like"/>
</dbReference>
<keyword evidence="8" id="KW-1185">Reference proteome</keyword>
<dbReference type="EMBL" id="AP025314">
    <property type="protein sequence ID" value="BDD08291.1"/>
    <property type="molecule type" value="Genomic_DNA"/>
</dbReference>
<keyword evidence="7" id="KW-0240">DNA-directed RNA polymerase</keyword>
<evidence type="ECO:0000313" key="7">
    <source>
        <dbReference type="EMBL" id="BDD08291.1"/>
    </source>
</evidence>
<dbReference type="NCBIfam" id="TIGR02985">
    <property type="entry name" value="Sig70_bacteroi1"/>
    <property type="match status" value="1"/>
</dbReference>
<dbReference type="CDD" id="cd06171">
    <property type="entry name" value="Sigma70_r4"/>
    <property type="match status" value="1"/>
</dbReference>
<evidence type="ECO:0000259" key="6">
    <source>
        <dbReference type="Pfam" id="PF08281"/>
    </source>
</evidence>
<dbReference type="InterPro" id="IPR014327">
    <property type="entry name" value="RNA_pol_sigma70_bacteroid"/>
</dbReference>
<keyword evidence="2" id="KW-0805">Transcription regulation</keyword>
<evidence type="ECO:0000256" key="4">
    <source>
        <dbReference type="ARBA" id="ARBA00023163"/>
    </source>
</evidence>
<dbReference type="GO" id="GO:0003677">
    <property type="term" value="F:DNA binding"/>
    <property type="evidence" value="ECO:0007669"/>
    <property type="project" value="InterPro"/>
</dbReference>
<dbReference type="InterPro" id="IPR013249">
    <property type="entry name" value="RNA_pol_sigma70_r4_t2"/>
</dbReference>
<keyword evidence="4" id="KW-0804">Transcription</keyword>
<dbReference type="InterPro" id="IPR036388">
    <property type="entry name" value="WH-like_DNA-bd_sf"/>
</dbReference>
<dbReference type="InterPro" id="IPR013325">
    <property type="entry name" value="RNA_pol_sigma_r2"/>
</dbReference>
<evidence type="ECO:0000256" key="2">
    <source>
        <dbReference type="ARBA" id="ARBA00023015"/>
    </source>
</evidence>
<dbReference type="KEGG" id="fax:FUAX_07230"/>
<dbReference type="InterPro" id="IPR007627">
    <property type="entry name" value="RNA_pol_sigma70_r2"/>
</dbReference>
<dbReference type="InterPro" id="IPR014284">
    <property type="entry name" value="RNA_pol_sigma-70_dom"/>
</dbReference>
<evidence type="ECO:0000256" key="1">
    <source>
        <dbReference type="ARBA" id="ARBA00010641"/>
    </source>
</evidence>
<evidence type="ECO:0000256" key="3">
    <source>
        <dbReference type="ARBA" id="ARBA00023082"/>
    </source>
</evidence>
<evidence type="ECO:0000259" key="5">
    <source>
        <dbReference type="Pfam" id="PF04542"/>
    </source>
</evidence>
<comment type="similarity">
    <text evidence="1">Belongs to the sigma-70 factor family. ECF subfamily.</text>
</comment>
<dbReference type="GO" id="GO:0006352">
    <property type="term" value="P:DNA-templated transcription initiation"/>
    <property type="evidence" value="ECO:0007669"/>
    <property type="project" value="InterPro"/>
</dbReference>
<dbReference type="GO" id="GO:0016987">
    <property type="term" value="F:sigma factor activity"/>
    <property type="evidence" value="ECO:0007669"/>
    <property type="project" value="UniProtKB-KW"/>
</dbReference>
<dbReference type="PANTHER" id="PTHR43133">
    <property type="entry name" value="RNA POLYMERASE ECF-TYPE SIGMA FACTO"/>
    <property type="match status" value="1"/>
</dbReference>